<evidence type="ECO:0000256" key="2">
    <source>
        <dbReference type="SAM" id="MobiDB-lite"/>
    </source>
</evidence>
<accession>A0A9N9QW93</accession>
<feature type="region of interest" description="Disordered" evidence="2">
    <location>
        <begin position="1429"/>
        <end position="1456"/>
    </location>
</feature>
<evidence type="ECO:0000313" key="4">
    <source>
        <dbReference type="Proteomes" id="UP001153714"/>
    </source>
</evidence>
<gene>
    <name evidence="3" type="ORF">DIATSA_LOCUS2700</name>
</gene>
<sequence>MDSDAFESVKSRGDEWNFETEPPKTETKANQTGLEMQDIIISKDAKLGAMRNTIAVMENDVCEPYCIYAHIYTALEKIFGVLCQNDKYKLYLNLMTAGKDIRCIDIKGKILFKLKILEKFSQALIAPCSQQDVSSSSLDCACLRAEVIARFDYPPLATESKQPSLDNKRAQLAADIMANDEIKEILSKESFSEKNDDEIIDDVIDDYSIDSENLKRLKSLQESYDELMTCYERIKYEKDCLQIRCSKYEELEKEYENLKGQLREYHSLWNEKEHYRKRSLDIDSLKEQYLVLADETSNLETQLKAESEINLIKTNTIEDLRNENITLEKKLNDALIAFEKEKNTFQCKLKETECTVMCQEQQIKSLSSQIDRLLEQGHDKIFSADDPTNSLVLIEEIETLKEQINNLKDTLFYSEEEKQQVKNELRLINNHRIELEDWKNTFEKEIQKLIEENQALRQDVKEKSKAIENLRNIVDRRAQEIGLLVDELEKKDSEKKVVSKRYQDLRNMFEHSITETENEKLRALQSLNLVRRESQELLNKINEHNLIPKNGETSVEIKLKDSYKIENKEIPHQHPDNDTILLNEIQQLREVNTLAICSIDNLQQERNRYKTSLELTKKKSDIMENQLKEFESVKEEMESLKFAHDNVTKMKDELENDLEEKKAELETALKSIQLCKKESDELIKKLDNFKSLEEEFDKLNNTYKQLMTEKERLHYDLLEKSKESDKLNVAYERLMTEKEGIHYALLEKSKENENFLQTLKTQSEDLKEASEKLKSLENELCKLRIDNEILRKENNTLQKELNNKAKEINNLNNTLETNLKEHLYLTQKVQILEYNQKAANENIIALQNENAISQTTLNGIRQESIILIDKLKHLEALENEYETLRMHNESMQDELNRLSTTIETIKKENNNLYKENQDLQTVNKDIEQALIDARNQLLENPESPRLSSRDVLMELENLKEEKCRSQNKIKDLLIKLDESDNVISELREQLLARDDNTAILQNHINELEDEIRKLHENLVKVIEASECISTYNSKAAHNIQMELAKLQNKNFKLEEQLSATKLKTEESKQDKNKYLSQVKRLEDEREIIVTDIKQLEMSSVGDSILSPQKCSVEDVLSSLDRIRKSIHAKSSSLEQTIHKVQTSSQIVLTKADEAKIIVEKEKQKIIMEKEEAIREKINMENKLSELRKKLENQMYHDQEVIKDLEANIQNQQLIANNSISKLKTELQNLQFKYDNSLLEIIGLQEKLRNLSDECKKYIGDNDTLKKELICKTDNMTKLQNEINDLKNKNLKDISVQVDIPLQRNVSSQTETHLIEHYLSLSVLDSGKKSNKNDIKNNFDDIPSANILQTNRPMESSKVLNLLPNRKPHSLNEVQILTANVEPTFDFKRSSYLNYKMQQLSPGKLEQYSILDDQSDEENSKEKNDFHLVNINSNNSKTSHKIRKVNDQQKKSSSNIRLDLTNDGVKSEKITYGQPKFHKENTPSKRQNHSDLLITMNEPELKDLNNILQEINIPGSSTDHQQKININVSGQKSLKDSHSKNNKNFTPLEDDEYDDDDSVKPKLKINVPRVNNESPSTMMTSSDGEKISVGSDILDIYSSPRQSSLTNTKLVTETEMTIIKHESPSLPTLSTEEDQLGSFYSMGITSEQEDDNNQEDKIRNQLRNQIFGLTNRDKNLSDDDLELIRRNNRIANNQNNISHHDLPRVEAEVYLIKPKDNNINSDVGNTLKPRSFALDYILNTVRQEVEFGKTKIAKESPKSKSDEKLYAKYEHTDDLISLKQSQSKIIPLSRGMAKKSQSGYKLTETKSVEDRSIMAKVEDIKDYEDRIRFLTNSLEITENDYKKRLAAIKSQYDSNIKNIINEHNQGVKNIQGLHEETLKDIIKIHETEIENLRTMSLEANRRSEKLDKENRLLKTKLNENSTTIFDEEPVKIPSDLKKGRKSRYDSKTLTKTNIVSCNVKPKIKSCGPCTCSVDVNISDTIKNIFEQVDVKQRKMAEHTYMKYIANKILSGNVDALDAQELSFLHLKVCHTWKIKLSKEEALQKRINSLESELINRQRHAQQHKLDRKVEEEKRRLQEVREAVCRSSPADSRTASPDSTEGHMTHAPIFTPEEKNTKGFPPW</sequence>
<feature type="compositionally biased region" description="Acidic residues" evidence="2">
    <location>
        <begin position="1547"/>
        <end position="1556"/>
    </location>
</feature>
<evidence type="ECO:0000313" key="3">
    <source>
        <dbReference type="EMBL" id="CAG9784619.1"/>
    </source>
</evidence>
<feature type="region of interest" description="Disordered" evidence="2">
    <location>
        <begin position="1"/>
        <end position="29"/>
    </location>
</feature>
<reference evidence="3" key="2">
    <citation type="submission" date="2022-10" db="EMBL/GenBank/DDBJ databases">
        <authorList>
            <consortium name="ENA_rothamsted_submissions"/>
            <consortium name="culmorum"/>
            <person name="King R."/>
        </authorList>
    </citation>
    <scope>NUCLEOTIDE SEQUENCE</scope>
</reference>
<feature type="coiled-coil region" evidence="1">
    <location>
        <begin position="969"/>
        <end position="1098"/>
    </location>
</feature>
<feature type="coiled-coil region" evidence="1">
    <location>
        <begin position="874"/>
        <end position="936"/>
    </location>
</feature>
<proteinExistence type="predicted"/>
<keyword evidence="1" id="KW-0175">Coiled coil</keyword>
<dbReference type="PANTHER" id="PTHR23159">
    <property type="entry name" value="CENTROSOMAL PROTEIN 2"/>
    <property type="match status" value="1"/>
</dbReference>
<feature type="compositionally biased region" description="Basic and acidic residues" evidence="2">
    <location>
        <begin position="7"/>
        <end position="27"/>
    </location>
</feature>
<feature type="compositionally biased region" description="Polar residues" evidence="2">
    <location>
        <begin position="2087"/>
        <end position="2097"/>
    </location>
</feature>
<protein>
    <submittedName>
        <fullName evidence="3">Uncharacterized protein</fullName>
    </submittedName>
</protein>
<keyword evidence="4" id="KW-1185">Reference proteome</keyword>
<dbReference type="PANTHER" id="PTHR23159:SF31">
    <property type="entry name" value="CENTROSOME-ASSOCIATED PROTEIN CEP250 ISOFORM X1"/>
    <property type="match status" value="1"/>
</dbReference>
<feature type="coiled-coil region" evidence="1">
    <location>
        <begin position="752"/>
        <end position="849"/>
    </location>
</feature>
<feature type="coiled-coil region" evidence="1">
    <location>
        <begin position="241"/>
        <end position="473"/>
    </location>
</feature>
<reference evidence="3" key="1">
    <citation type="submission" date="2021-12" db="EMBL/GenBank/DDBJ databases">
        <authorList>
            <person name="King R."/>
        </authorList>
    </citation>
    <scope>NUCLEOTIDE SEQUENCE</scope>
</reference>
<evidence type="ECO:0000256" key="1">
    <source>
        <dbReference type="SAM" id="Coils"/>
    </source>
</evidence>
<feature type="coiled-coil region" evidence="1">
    <location>
        <begin position="1162"/>
        <end position="1288"/>
    </location>
</feature>
<feature type="region of interest" description="Disordered" evidence="2">
    <location>
        <begin position="2078"/>
        <end position="2121"/>
    </location>
</feature>
<name>A0A9N9QW93_9NEOP</name>
<feature type="coiled-coil region" evidence="1">
    <location>
        <begin position="585"/>
        <end position="709"/>
    </location>
</feature>
<dbReference type="OrthoDB" id="10255522at2759"/>
<feature type="region of interest" description="Disordered" evidence="2">
    <location>
        <begin position="1528"/>
        <end position="1558"/>
    </location>
</feature>
<dbReference type="EMBL" id="OU893343">
    <property type="protein sequence ID" value="CAG9784619.1"/>
    <property type="molecule type" value="Genomic_DNA"/>
</dbReference>
<organism evidence="3 4">
    <name type="scientific">Diatraea saccharalis</name>
    <name type="common">sugarcane borer</name>
    <dbReference type="NCBI Taxonomy" id="40085"/>
    <lineage>
        <taxon>Eukaryota</taxon>
        <taxon>Metazoa</taxon>
        <taxon>Ecdysozoa</taxon>
        <taxon>Arthropoda</taxon>
        <taxon>Hexapoda</taxon>
        <taxon>Insecta</taxon>
        <taxon>Pterygota</taxon>
        <taxon>Neoptera</taxon>
        <taxon>Endopterygota</taxon>
        <taxon>Lepidoptera</taxon>
        <taxon>Glossata</taxon>
        <taxon>Ditrysia</taxon>
        <taxon>Pyraloidea</taxon>
        <taxon>Crambidae</taxon>
        <taxon>Crambinae</taxon>
        <taxon>Diatraea</taxon>
    </lineage>
</organism>
<dbReference type="Proteomes" id="UP001153714">
    <property type="component" value="Chromosome 12"/>
</dbReference>